<dbReference type="PIRSF" id="PIRSF005572">
    <property type="entry name" value="NifS"/>
    <property type="match status" value="1"/>
</dbReference>
<dbReference type="InterPro" id="IPR016454">
    <property type="entry name" value="Cysteine_dSase"/>
</dbReference>
<dbReference type="PANTHER" id="PTHR43586:SF4">
    <property type="entry name" value="ISOPENICILLIN N EPIMERASE"/>
    <property type="match status" value="1"/>
</dbReference>
<dbReference type="Pfam" id="PF00266">
    <property type="entry name" value="Aminotran_5"/>
    <property type="match status" value="1"/>
</dbReference>
<evidence type="ECO:0000256" key="3">
    <source>
        <dbReference type="ARBA" id="ARBA00010447"/>
    </source>
</evidence>
<dbReference type="AlphaFoldDB" id="A0A5C0UHL5"/>
<evidence type="ECO:0000313" key="9">
    <source>
        <dbReference type="EMBL" id="QEK39655.1"/>
    </source>
</evidence>
<name>A0A5C0UHL5_9RICK</name>
<feature type="domain" description="Aminotransferase class V" evidence="8">
    <location>
        <begin position="3"/>
        <end position="356"/>
    </location>
</feature>
<dbReference type="InterPro" id="IPR015422">
    <property type="entry name" value="PyrdxlP-dep_Trfase_small"/>
</dbReference>
<evidence type="ECO:0000256" key="2">
    <source>
        <dbReference type="ARBA" id="ARBA00003120"/>
    </source>
</evidence>
<dbReference type="OrthoDB" id="9804366at2"/>
<dbReference type="EC" id="2.8.1.7" evidence="4"/>
<evidence type="ECO:0000256" key="5">
    <source>
        <dbReference type="ARBA" id="ARBA00013558"/>
    </source>
</evidence>
<proteinExistence type="inferred from homology"/>
<dbReference type="InterPro" id="IPR015424">
    <property type="entry name" value="PyrdxlP-dep_Trfase"/>
</dbReference>
<sequence>MPKPDIALHAIQSLNEQCVGNPYRSITHLSQNNSFIEEARQKISSFLGIKNYKKLSFTFNATHSINIVIQGALKKGDHVIFSCIEHNAVIRTIRYLADKGEIQYSTINSKDDGKFNLDDITAAIQKNTKLIVWNHASNVTGTISPIHDIAKIAQQNNILLLVDCAQTAGILDVGVVSKNADFTAYTCHKSLLSFPGLGLLYVKNEKTLKPLLHGGGGFNSGFPIHPSTSPLKFEAGTLNYFAIAALNKTTEYLSQERQNLFIHHTELNQLLRKELRNIDEVQLYGTDNNTVPITSFNIKGVESQFVSSSLYQNHKIVTRPGLHCAPLIHKVIGTNPVGCVRVSIGYKNTEKEIETLIKSIKEIIRKIV</sequence>
<evidence type="ECO:0000313" key="10">
    <source>
        <dbReference type="Proteomes" id="UP000323844"/>
    </source>
</evidence>
<comment type="function">
    <text evidence="2">Catalyzes the removal of elemental sulfur atoms from cysteine to produce alanine. Seems to participate in the biosynthesis of the nitrogenase metalloclusters by providing the inorganic sulfur required for the Fe-S core formation.</text>
</comment>
<reference evidence="9 10" key="1">
    <citation type="submission" date="2019-08" db="EMBL/GenBank/DDBJ databases">
        <title>Highly reduced genomes of protist endosymbionts show evolutionary convergence.</title>
        <authorList>
            <person name="George E."/>
            <person name="Husnik F."/>
            <person name="Tashyreva D."/>
            <person name="Prokopchuk G."/>
            <person name="Horak A."/>
            <person name="Kwong W.K."/>
            <person name="Lukes J."/>
            <person name="Keeling P.J."/>
        </authorList>
    </citation>
    <scope>NUCLEOTIDE SEQUENCE [LARGE SCALE GENOMIC DNA]</scope>
    <source>
        <strain evidence="9">1621</strain>
    </source>
</reference>
<accession>A0A5C0UHL5</accession>
<dbReference type="KEGG" id="snay:FZC37_01770"/>
<keyword evidence="6" id="KW-0663">Pyridoxal phosphate</keyword>
<keyword evidence="9" id="KW-0808">Transferase</keyword>
<dbReference type="Gene3D" id="3.40.640.10">
    <property type="entry name" value="Type I PLP-dependent aspartate aminotransferase-like (Major domain)"/>
    <property type="match status" value="1"/>
</dbReference>
<evidence type="ECO:0000256" key="6">
    <source>
        <dbReference type="ARBA" id="ARBA00022898"/>
    </source>
</evidence>
<evidence type="ECO:0000256" key="7">
    <source>
        <dbReference type="ARBA" id="ARBA00050776"/>
    </source>
</evidence>
<comment type="cofactor">
    <cofactor evidence="1">
        <name>pyridoxal 5'-phosphate</name>
        <dbReference type="ChEBI" id="CHEBI:597326"/>
    </cofactor>
</comment>
<gene>
    <name evidence="9" type="ORF">FZC37_01770</name>
</gene>
<keyword evidence="9" id="KW-0032">Aminotransferase</keyword>
<dbReference type="InterPro" id="IPR015421">
    <property type="entry name" value="PyrdxlP-dep_Trfase_major"/>
</dbReference>
<dbReference type="GO" id="GO:0031071">
    <property type="term" value="F:cysteine desulfurase activity"/>
    <property type="evidence" value="ECO:0007669"/>
    <property type="project" value="UniProtKB-EC"/>
</dbReference>
<evidence type="ECO:0000256" key="1">
    <source>
        <dbReference type="ARBA" id="ARBA00001933"/>
    </source>
</evidence>
<dbReference type="GO" id="GO:0008483">
    <property type="term" value="F:transaminase activity"/>
    <property type="evidence" value="ECO:0007669"/>
    <property type="project" value="UniProtKB-KW"/>
</dbReference>
<dbReference type="InterPro" id="IPR000192">
    <property type="entry name" value="Aminotrans_V_dom"/>
</dbReference>
<keyword evidence="10" id="KW-1185">Reference proteome</keyword>
<comment type="similarity">
    <text evidence="3">Belongs to the class-V pyridoxal-phosphate-dependent aminotransferase family. Csd subfamily.</text>
</comment>
<evidence type="ECO:0000259" key="8">
    <source>
        <dbReference type="Pfam" id="PF00266"/>
    </source>
</evidence>
<dbReference type="Proteomes" id="UP000323844">
    <property type="component" value="Chromosome"/>
</dbReference>
<dbReference type="EMBL" id="CP043312">
    <property type="protein sequence ID" value="QEK39655.1"/>
    <property type="molecule type" value="Genomic_DNA"/>
</dbReference>
<dbReference type="SUPFAM" id="SSF53383">
    <property type="entry name" value="PLP-dependent transferases"/>
    <property type="match status" value="1"/>
</dbReference>
<dbReference type="PANTHER" id="PTHR43586">
    <property type="entry name" value="CYSTEINE DESULFURASE"/>
    <property type="match status" value="1"/>
</dbReference>
<dbReference type="Gene3D" id="3.90.1150.10">
    <property type="entry name" value="Aspartate Aminotransferase, domain 1"/>
    <property type="match status" value="1"/>
</dbReference>
<evidence type="ECO:0000256" key="4">
    <source>
        <dbReference type="ARBA" id="ARBA00012239"/>
    </source>
</evidence>
<organism evidence="9 10">
    <name type="scientific">Candidatus Sneabacter namystus</name>
    <dbReference type="NCBI Taxonomy" id="2601646"/>
    <lineage>
        <taxon>Bacteria</taxon>
        <taxon>Pseudomonadati</taxon>
        <taxon>Pseudomonadota</taxon>
        <taxon>Alphaproteobacteria</taxon>
        <taxon>Rickettsiales</taxon>
        <taxon>Rickettsiaceae</taxon>
        <taxon>Rickettsieae</taxon>
        <taxon>Candidatus Sneabacter</taxon>
    </lineage>
</organism>
<protein>
    <recommendedName>
        <fullName evidence="5">Cysteine desulfurase</fullName>
        <ecNumber evidence="4">2.8.1.7</ecNumber>
    </recommendedName>
</protein>
<comment type="catalytic activity">
    <reaction evidence="7">
        <text>(sulfur carrier)-H + L-cysteine = (sulfur carrier)-SH + L-alanine</text>
        <dbReference type="Rhea" id="RHEA:43892"/>
        <dbReference type="Rhea" id="RHEA-COMP:14737"/>
        <dbReference type="Rhea" id="RHEA-COMP:14739"/>
        <dbReference type="ChEBI" id="CHEBI:29917"/>
        <dbReference type="ChEBI" id="CHEBI:35235"/>
        <dbReference type="ChEBI" id="CHEBI:57972"/>
        <dbReference type="ChEBI" id="CHEBI:64428"/>
        <dbReference type="EC" id="2.8.1.7"/>
    </reaction>
</comment>